<organism evidence="2 3">
    <name type="scientific">Cercospora beticola</name>
    <name type="common">Sugarbeet leaf spot fungus</name>
    <dbReference type="NCBI Taxonomy" id="122368"/>
    <lineage>
        <taxon>Eukaryota</taxon>
        <taxon>Fungi</taxon>
        <taxon>Dikarya</taxon>
        <taxon>Ascomycota</taxon>
        <taxon>Pezizomycotina</taxon>
        <taxon>Dothideomycetes</taxon>
        <taxon>Dothideomycetidae</taxon>
        <taxon>Mycosphaerellales</taxon>
        <taxon>Mycosphaerellaceae</taxon>
        <taxon>Cercospora</taxon>
    </lineage>
</organism>
<dbReference type="Pfam" id="PF00107">
    <property type="entry name" value="ADH_zinc_N"/>
    <property type="match status" value="1"/>
</dbReference>
<accession>A0ABZ0P571</accession>
<dbReference type="GeneID" id="35433856"/>
<dbReference type="InterPro" id="IPR036291">
    <property type="entry name" value="NAD(P)-bd_dom_sf"/>
</dbReference>
<dbReference type="InterPro" id="IPR013149">
    <property type="entry name" value="ADH-like_C"/>
</dbReference>
<dbReference type="RefSeq" id="XP_023454920.2">
    <property type="nucleotide sequence ID" value="XM_023602833.2"/>
</dbReference>
<dbReference type="InterPro" id="IPR020843">
    <property type="entry name" value="ER"/>
</dbReference>
<proteinExistence type="predicted"/>
<dbReference type="CDD" id="cd08276">
    <property type="entry name" value="MDR7"/>
    <property type="match status" value="1"/>
</dbReference>
<dbReference type="SUPFAM" id="SSF50129">
    <property type="entry name" value="GroES-like"/>
    <property type="match status" value="1"/>
</dbReference>
<dbReference type="InterPro" id="IPR052711">
    <property type="entry name" value="Zinc_ADH-like"/>
</dbReference>
<dbReference type="InterPro" id="IPR011032">
    <property type="entry name" value="GroES-like_sf"/>
</dbReference>
<dbReference type="SMART" id="SM00829">
    <property type="entry name" value="PKS_ER"/>
    <property type="match status" value="1"/>
</dbReference>
<sequence length="380" mass="40732">MPSSSTSKESSTSRKPKFEEVLTEKLTKVQQKMSTQKVLRLASKGAGYEAITEEAEPIPKAHSHEVVIKVHASTLNYRDLAIANGSYPFKVKDNFVPLSDCAGTIAAVGPNVTAFAKEDVVIANFDVTNQYGPQQDWENGLGGPIDGVARQYVTLPASCVVKVPKGTSLTWPQLAALVCTGTTAWNALYGCIPLKPGQWVLFQGTGGVSMTGLLLAKAAGARTIITSSSDEKLEKAKTEYGADHGINYTTTPEWGAEAKKLTEDRGVDIIFENGGSGTIAQSFEAVARGGQIAVIGFLKPASQEDMPDVATHVLDKGCVVRGVNVGSKQLTQDLVNFVTSKELGIPIEKSFKFDKEQVIEAYKELEKQEHVGKIAIEVVS</sequence>
<dbReference type="EMBL" id="CP134191">
    <property type="protein sequence ID" value="WPB06750.1"/>
    <property type="molecule type" value="Genomic_DNA"/>
</dbReference>
<dbReference type="Gene3D" id="3.90.180.10">
    <property type="entry name" value="Medium-chain alcohol dehydrogenases, catalytic domain"/>
    <property type="match status" value="1"/>
</dbReference>
<name>A0ABZ0P571_CERBT</name>
<reference evidence="2 3" key="1">
    <citation type="submission" date="2023-09" db="EMBL/GenBank/DDBJ databases">
        <title>Complete-Gapless Cercospora beticola genome.</title>
        <authorList>
            <person name="Wyatt N.A."/>
            <person name="Spanner R.E."/>
            <person name="Bolton M.D."/>
        </authorList>
    </citation>
    <scope>NUCLEOTIDE SEQUENCE [LARGE SCALE GENOMIC DNA]</scope>
    <source>
        <strain evidence="2">Cb09-40</strain>
    </source>
</reference>
<dbReference type="PANTHER" id="PTHR45033:SF2">
    <property type="entry name" value="ZINC-TYPE ALCOHOL DEHYDROGENASE-LIKE PROTEIN C1773.06C"/>
    <property type="match status" value="1"/>
</dbReference>
<evidence type="ECO:0000259" key="1">
    <source>
        <dbReference type="SMART" id="SM00829"/>
    </source>
</evidence>
<dbReference type="SUPFAM" id="SSF51735">
    <property type="entry name" value="NAD(P)-binding Rossmann-fold domains"/>
    <property type="match status" value="1"/>
</dbReference>
<keyword evidence="3" id="KW-1185">Reference proteome</keyword>
<dbReference type="InterPro" id="IPR013154">
    <property type="entry name" value="ADH-like_N"/>
</dbReference>
<evidence type="ECO:0000313" key="2">
    <source>
        <dbReference type="EMBL" id="WPB06750.1"/>
    </source>
</evidence>
<gene>
    <name evidence="2" type="ORF">RHO25_011410</name>
</gene>
<evidence type="ECO:0000313" key="3">
    <source>
        <dbReference type="Proteomes" id="UP001302367"/>
    </source>
</evidence>
<feature type="domain" description="Enoyl reductase (ER)" evidence="1">
    <location>
        <begin position="45"/>
        <end position="376"/>
    </location>
</feature>
<protein>
    <recommendedName>
        <fullName evidence="1">Enoyl reductase (ER) domain-containing protein</fullName>
    </recommendedName>
</protein>
<dbReference type="PANTHER" id="PTHR45033">
    <property type="match status" value="1"/>
</dbReference>
<dbReference type="Pfam" id="PF08240">
    <property type="entry name" value="ADH_N"/>
    <property type="match status" value="1"/>
</dbReference>
<dbReference type="Proteomes" id="UP001302367">
    <property type="component" value="Chromosome 8"/>
</dbReference>
<dbReference type="Gene3D" id="3.40.50.720">
    <property type="entry name" value="NAD(P)-binding Rossmann-like Domain"/>
    <property type="match status" value="1"/>
</dbReference>